<feature type="domain" description="Glycosyltransferase 2-like" evidence="6">
    <location>
        <begin position="7"/>
        <end position="130"/>
    </location>
</feature>
<dbReference type="GO" id="GO:0016757">
    <property type="term" value="F:glycosyltransferase activity"/>
    <property type="evidence" value="ECO:0007669"/>
    <property type="project" value="UniProtKB-KW"/>
</dbReference>
<dbReference type="InterPro" id="IPR001173">
    <property type="entry name" value="Glyco_trans_2-like"/>
</dbReference>
<keyword evidence="4" id="KW-0808">Transferase</keyword>
<evidence type="ECO:0000256" key="1">
    <source>
        <dbReference type="ARBA" id="ARBA00001946"/>
    </source>
</evidence>
<dbReference type="SUPFAM" id="SSF53448">
    <property type="entry name" value="Nucleotide-diphospho-sugar transferases"/>
    <property type="match status" value="1"/>
</dbReference>
<dbReference type="CDD" id="cd04179">
    <property type="entry name" value="DPM_DPG-synthase_like"/>
    <property type="match status" value="1"/>
</dbReference>
<comment type="cofactor">
    <cofactor evidence="1">
        <name>Mg(2+)</name>
        <dbReference type="ChEBI" id="CHEBI:18420"/>
    </cofactor>
</comment>
<evidence type="ECO:0000256" key="2">
    <source>
        <dbReference type="ARBA" id="ARBA00006739"/>
    </source>
</evidence>
<evidence type="ECO:0000259" key="6">
    <source>
        <dbReference type="Pfam" id="PF00535"/>
    </source>
</evidence>
<evidence type="ECO:0000256" key="5">
    <source>
        <dbReference type="ARBA" id="ARBA00022842"/>
    </source>
</evidence>
<dbReference type="Pfam" id="PF00535">
    <property type="entry name" value="Glycos_transf_2"/>
    <property type="match status" value="1"/>
</dbReference>
<evidence type="ECO:0000256" key="3">
    <source>
        <dbReference type="ARBA" id="ARBA00022676"/>
    </source>
</evidence>
<organism evidence="7 8">
    <name type="scientific">Candidatus Gottesmanbacteria bacterium RIFCSPLOWO2_01_FULL_43_11b</name>
    <dbReference type="NCBI Taxonomy" id="1798392"/>
    <lineage>
        <taxon>Bacteria</taxon>
        <taxon>Candidatus Gottesmaniibacteriota</taxon>
    </lineage>
</organism>
<dbReference type="InterPro" id="IPR029044">
    <property type="entry name" value="Nucleotide-diphossugar_trans"/>
</dbReference>
<dbReference type="PANTHER" id="PTHR48090">
    <property type="entry name" value="UNDECAPRENYL-PHOSPHATE 4-DEOXY-4-FORMAMIDO-L-ARABINOSE TRANSFERASE-RELATED"/>
    <property type="match status" value="1"/>
</dbReference>
<keyword evidence="5" id="KW-0460">Magnesium</keyword>
<dbReference type="STRING" id="1798392.A3A79_01200"/>
<keyword evidence="3" id="KW-0328">Glycosyltransferase</keyword>
<comment type="similarity">
    <text evidence="2">Belongs to the glycosyltransferase 2 family.</text>
</comment>
<dbReference type="Gene3D" id="3.90.550.10">
    <property type="entry name" value="Spore Coat Polysaccharide Biosynthesis Protein SpsA, Chain A"/>
    <property type="match status" value="1"/>
</dbReference>
<gene>
    <name evidence="7" type="ORF">A3A79_01200</name>
</gene>
<name>A0A1F6AGT1_9BACT</name>
<accession>A0A1F6AGT1</accession>
<sequence>MTTPTLSVIIPVYNEERTLPGVVEIVRTWGKAAEIIVVNDGSTDDTVASVKQFGKTVQVISYKKNKGKAFAMVAGVKIAKARYVLFLDGDLIGLTHRDLDRLIAPVIRKQAVMTIGVRQTNKKRPNLAKPIGGERAIKRDDLLPILGEIKHLGYGVELFLNNYFKKRDVRYVNMPFVSILTKYEKQTFQEGTVSYIKEAIDLTREVAKQQTGNVTPHIKRLYKMILEYLKYATLGT</sequence>
<evidence type="ECO:0000313" key="7">
    <source>
        <dbReference type="EMBL" id="OGG23806.1"/>
    </source>
</evidence>
<proteinExistence type="inferred from homology"/>
<dbReference type="AlphaFoldDB" id="A0A1F6AGT1"/>
<comment type="caution">
    <text evidence="7">The sequence shown here is derived from an EMBL/GenBank/DDBJ whole genome shotgun (WGS) entry which is preliminary data.</text>
</comment>
<dbReference type="Proteomes" id="UP000178759">
    <property type="component" value="Unassembled WGS sequence"/>
</dbReference>
<evidence type="ECO:0000313" key="8">
    <source>
        <dbReference type="Proteomes" id="UP000178759"/>
    </source>
</evidence>
<reference evidence="7 8" key="1">
    <citation type="journal article" date="2016" name="Nat. Commun.">
        <title>Thousands of microbial genomes shed light on interconnected biogeochemical processes in an aquifer system.</title>
        <authorList>
            <person name="Anantharaman K."/>
            <person name="Brown C.T."/>
            <person name="Hug L.A."/>
            <person name="Sharon I."/>
            <person name="Castelle C.J."/>
            <person name="Probst A.J."/>
            <person name="Thomas B.C."/>
            <person name="Singh A."/>
            <person name="Wilkins M.J."/>
            <person name="Karaoz U."/>
            <person name="Brodie E.L."/>
            <person name="Williams K.H."/>
            <person name="Hubbard S.S."/>
            <person name="Banfield J.F."/>
        </authorList>
    </citation>
    <scope>NUCLEOTIDE SEQUENCE [LARGE SCALE GENOMIC DNA]</scope>
</reference>
<protein>
    <recommendedName>
        <fullName evidence="6">Glycosyltransferase 2-like domain-containing protein</fullName>
    </recommendedName>
</protein>
<dbReference type="InterPro" id="IPR050256">
    <property type="entry name" value="Glycosyltransferase_2"/>
</dbReference>
<dbReference type="PANTHER" id="PTHR48090:SF10">
    <property type="entry name" value="GLUCOSYL-3-PHOSPHOGLYCERATE SYNTHASE"/>
    <property type="match status" value="1"/>
</dbReference>
<dbReference type="EMBL" id="MFJV01000001">
    <property type="protein sequence ID" value="OGG23806.1"/>
    <property type="molecule type" value="Genomic_DNA"/>
</dbReference>
<evidence type="ECO:0000256" key="4">
    <source>
        <dbReference type="ARBA" id="ARBA00022679"/>
    </source>
</evidence>